<evidence type="ECO:0000256" key="1">
    <source>
        <dbReference type="SAM" id="Phobius"/>
    </source>
</evidence>
<sequence length="96" mass="11222">MNYELLVCFVLFILFALLYHLFIDDLSLQISFYLTIFMASADSLCSFVYRSTVNYEVISQYLSFNDMLSCALALFLICFFSLTILLPEHFLDKVKK</sequence>
<keyword evidence="1" id="KW-1133">Transmembrane helix</keyword>
<dbReference type="AlphaFoldDB" id="A0A1T4UR11"/>
<protein>
    <submittedName>
        <fullName evidence="2">Uncharacterized protein</fullName>
    </submittedName>
</protein>
<feature type="transmembrane region" description="Helical" evidence="1">
    <location>
        <begin position="61"/>
        <end position="86"/>
    </location>
</feature>
<keyword evidence="3" id="KW-1185">Reference proteome</keyword>
<proteinExistence type="predicted"/>
<feature type="transmembrane region" description="Helical" evidence="1">
    <location>
        <begin position="6"/>
        <end position="23"/>
    </location>
</feature>
<organism evidence="2 3">
    <name type="scientific">Enterovibrio nigricans DSM 22720</name>
    <dbReference type="NCBI Taxonomy" id="1121868"/>
    <lineage>
        <taxon>Bacteria</taxon>
        <taxon>Pseudomonadati</taxon>
        <taxon>Pseudomonadota</taxon>
        <taxon>Gammaproteobacteria</taxon>
        <taxon>Vibrionales</taxon>
        <taxon>Vibrionaceae</taxon>
        <taxon>Enterovibrio</taxon>
    </lineage>
</organism>
<name>A0A1T4UR11_9GAMM</name>
<keyword evidence="1" id="KW-0472">Membrane</keyword>
<keyword evidence="1" id="KW-0812">Transmembrane</keyword>
<reference evidence="3" key="1">
    <citation type="submission" date="2017-02" db="EMBL/GenBank/DDBJ databases">
        <authorList>
            <person name="Varghese N."/>
            <person name="Submissions S."/>
        </authorList>
    </citation>
    <scope>NUCLEOTIDE SEQUENCE [LARGE SCALE GENOMIC DNA]</scope>
    <source>
        <strain evidence="3">DSM 22720</strain>
    </source>
</reference>
<evidence type="ECO:0000313" key="3">
    <source>
        <dbReference type="Proteomes" id="UP000190162"/>
    </source>
</evidence>
<evidence type="ECO:0000313" key="2">
    <source>
        <dbReference type="EMBL" id="SKA55139.1"/>
    </source>
</evidence>
<accession>A0A1T4UR11</accession>
<dbReference type="EMBL" id="FUXU01000025">
    <property type="protein sequence ID" value="SKA55139.1"/>
    <property type="molecule type" value="Genomic_DNA"/>
</dbReference>
<gene>
    <name evidence="2" type="ORF">SAMN02745132_02280</name>
</gene>
<feature type="transmembrane region" description="Helical" evidence="1">
    <location>
        <begin position="30"/>
        <end position="49"/>
    </location>
</feature>
<dbReference type="Proteomes" id="UP000190162">
    <property type="component" value="Unassembled WGS sequence"/>
</dbReference>